<protein>
    <recommendedName>
        <fullName evidence="5">DUF4386 family protein</fullName>
    </recommendedName>
</protein>
<feature type="transmembrane region" description="Helical" evidence="2">
    <location>
        <begin position="46"/>
        <end position="68"/>
    </location>
</feature>
<evidence type="ECO:0000313" key="4">
    <source>
        <dbReference type="Proteomes" id="UP000183180"/>
    </source>
</evidence>
<feature type="transmembrane region" description="Helical" evidence="2">
    <location>
        <begin position="80"/>
        <end position="103"/>
    </location>
</feature>
<dbReference type="RefSeq" id="WP_074849932.1">
    <property type="nucleotide sequence ID" value="NZ_FNLM01000034.1"/>
</dbReference>
<proteinExistence type="predicted"/>
<keyword evidence="2" id="KW-0812">Transmembrane</keyword>
<keyword evidence="2" id="KW-1133">Transmembrane helix</keyword>
<organism evidence="3 4">
    <name type="scientific">Gordonia westfalica</name>
    <dbReference type="NCBI Taxonomy" id="158898"/>
    <lineage>
        <taxon>Bacteria</taxon>
        <taxon>Bacillati</taxon>
        <taxon>Actinomycetota</taxon>
        <taxon>Actinomycetes</taxon>
        <taxon>Mycobacteriales</taxon>
        <taxon>Gordoniaceae</taxon>
        <taxon>Gordonia</taxon>
    </lineage>
</organism>
<evidence type="ECO:0000313" key="3">
    <source>
        <dbReference type="EMBL" id="SDU48740.1"/>
    </source>
</evidence>
<accession>A0A1H2IX63</accession>
<gene>
    <name evidence="3" type="ORF">SAMN04488548_1341530</name>
</gene>
<dbReference type="EMBL" id="FNLM01000034">
    <property type="protein sequence ID" value="SDU48740.1"/>
    <property type="molecule type" value="Genomic_DNA"/>
</dbReference>
<dbReference type="OrthoDB" id="3535131at2"/>
<feature type="region of interest" description="Disordered" evidence="1">
    <location>
        <begin position="212"/>
        <end position="234"/>
    </location>
</feature>
<evidence type="ECO:0000256" key="1">
    <source>
        <dbReference type="SAM" id="MobiDB-lite"/>
    </source>
</evidence>
<evidence type="ECO:0000256" key="2">
    <source>
        <dbReference type="SAM" id="Phobius"/>
    </source>
</evidence>
<feature type="transmembrane region" description="Helical" evidence="2">
    <location>
        <begin position="152"/>
        <end position="176"/>
    </location>
</feature>
<sequence length="234" mass="23610">MKKSNLTGYGLALGGSLVCVGGASHPHGPMDSVEGHVIGMLEDPTWVPTHSIAMLGTALIAASLIGLVRSGVRPAQVAPFLIVAAVGAALTTIEYIPHIAAKLELDALKAGEPAPITRTHEVLAAYSGPVFGFGSALLALVVAITATRRRSLWALVAIPGVVGGVAGGLAVPLLLVTRDVQMTLLFPGVAGVAVFYILLGIGVARGAALSTPEPDEARTEDLPTPTGSPVAAPA</sequence>
<name>A0A1H2IX63_9ACTN</name>
<reference evidence="3 4" key="1">
    <citation type="submission" date="2016-10" db="EMBL/GenBank/DDBJ databases">
        <authorList>
            <person name="de Groot N.N."/>
        </authorList>
    </citation>
    <scope>NUCLEOTIDE SEQUENCE [LARGE SCALE GENOMIC DNA]</scope>
    <source>
        <strain evidence="3 4">DSM 44215</strain>
    </source>
</reference>
<feature type="transmembrane region" description="Helical" evidence="2">
    <location>
        <begin position="182"/>
        <end position="204"/>
    </location>
</feature>
<evidence type="ECO:0008006" key="5">
    <source>
        <dbReference type="Google" id="ProtNLM"/>
    </source>
</evidence>
<feature type="transmembrane region" description="Helical" evidence="2">
    <location>
        <begin position="123"/>
        <end position="145"/>
    </location>
</feature>
<dbReference type="AlphaFoldDB" id="A0A1H2IX63"/>
<dbReference type="Proteomes" id="UP000183180">
    <property type="component" value="Unassembled WGS sequence"/>
</dbReference>
<keyword evidence="2" id="KW-0472">Membrane</keyword>